<evidence type="ECO:0000256" key="1">
    <source>
        <dbReference type="SAM" id="MobiDB-lite"/>
    </source>
</evidence>
<protein>
    <submittedName>
        <fullName evidence="2">Uncharacterized protein</fullName>
    </submittedName>
</protein>
<keyword evidence="3" id="KW-1185">Reference proteome</keyword>
<reference evidence="2 3" key="1">
    <citation type="journal article" date="2019" name="Int. J. Syst. Evol. Microbiol.">
        <title>The Global Catalogue of Microorganisms (GCM) 10K type strain sequencing project: providing services to taxonomists for standard genome sequencing and annotation.</title>
        <authorList>
            <consortium name="The Broad Institute Genomics Platform"/>
            <consortium name="The Broad Institute Genome Sequencing Center for Infectious Disease"/>
            <person name="Wu L."/>
            <person name="Ma J."/>
        </authorList>
    </citation>
    <scope>NUCLEOTIDE SEQUENCE [LARGE SCALE GENOMIC DNA]</scope>
    <source>
        <strain evidence="2 3">JCM 16021</strain>
    </source>
</reference>
<comment type="caution">
    <text evidence="2">The sequence shown here is derived from an EMBL/GenBank/DDBJ whole genome shotgun (WGS) entry which is preliminary data.</text>
</comment>
<feature type="region of interest" description="Disordered" evidence="1">
    <location>
        <begin position="27"/>
        <end position="50"/>
    </location>
</feature>
<proteinExistence type="predicted"/>
<name>A0ABN2XTZ1_9ACTN</name>
<dbReference type="Proteomes" id="UP001500575">
    <property type="component" value="Unassembled WGS sequence"/>
</dbReference>
<evidence type="ECO:0000313" key="2">
    <source>
        <dbReference type="EMBL" id="GAA2117743.1"/>
    </source>
</evidence>
<gene>
    <name evidence="2" type="ORF">GCM10009843_09020</name>
</gene>
<accession>A0ABN2XTZ1</accession>
<dbReference type="EMBL" id="BAAAQQ010000002">
    <property type="protein sequence ID" value="GAA2117743.1"/>
    <property type="molecule type" value="Genomic_DNA"/>
</dbReference>
<organism evidence="2 3">
    <name type="scientific">Nocardioides bigeumensis</name>
    <dbReference type="NCBI Taxonomy" id="433657"/>
    <lineage>
        <taxon>Bacteria</taxon>
        <taxon>Bacillati</taxon>
        <taxon>Actinomycetota</taxon>
        <taxon>Actinomycetes</taxon>
        <taxon>Propionibacteriales</taxon>
        <taxon>Nocardioidaceae</taxon>
        <taxon>Nocardioides</taxon>
    </lineage>
</organism>
<dbReference type="RefSeq" id="WP_344302439.1">
    <property type="nucleotide sequence ID" value="NZ_BAAAQQ010000002.1"/>
</dbReference>
<evidence type="ECO:0000313" key="3">
    <source>
        <dbReference type="Proteomes" id="UP001500575"/>
    </source>
</evidence>
<sequence length="50" mass="5391">MTTALLILSIFALALAVATVVTVFRDGRGPSVPPRSHYEDPQFRSPAASY</sequence>